<dbReference type="RefSeq" id="WP_089300650.1">
    <property type="nucleotide sequence ID" value="NZ_FZNW01000006.1"/>
</dbReference>
<name>A0A238WDG5_9PSEU</name>
<dbReference type="EMBL" id="FZNW01000006">
    <property type="protein sequence ID" value="SNR44467.1"/>
    <property type="molecule type" value="Genomic_DNA"/>
</dbReference>
<proteinExistence type="predicted"/>
<evidence type="ECO:0000313" key="2">
    <source>
        <dbReference type="Proteomes" id="UP000198348"/>
    </source>
</evidence>
<sequence>MSAETLIRCDDCGGTTTAPNEARWAARMNAAHNGWHCDDTADRCPSCQHDHQYGKATTA</sequence>
<dbReference type="Proteomes" id="UP000198348">
    <property type="component" value="Unassembled WGS sequence"/>
</dbReference>
<keyword evidence="2" id="KW-1185">Reference proteome</keyword>
<protein>
    <submittedName>
        <fullName evidence="1">Uncharacterized protein</fullName>
    </submittedName>
</protein>
<gene>
    <name evidence="1" type="ORF">SAMN06265360_10652</name>
</gene>
<reference evidence="1 2" key="1">
    <citation type="submission" date="2017-06" db="EMBL/GenBank/DDBJ databases">
        <authorList>
            <person name="Kim H.J."/>
            <person name="Triplett B.A."/>
        </authorList>
    </citation>
    <scope>NUCLEOTIDE SEQUENCE [LARGE SCALE GENOMIC DNA]</scope>
    <source>
        <strain evidence="1 2">DSM 45207</strain>
    </source>
</reference>
<organism evidence="1 2">
    <name type="scientific">Haloechinothrix alba</name>
    <dbReference type="NCBI Taxonomy" id="664784"/>
    <lineage>
        <taxon>Bacteria</taxon>
        <taxon>Bacillati</taxon>
        <taxon>Actinomycetota</taxon>
        <taxon>Actinomycetes</taxon>
        <taxon>Pseudonocardiales</taxon>
        <taxon>Pseudonocardiaceae</taxon>
        <taxon>Haloechinothrix</taxon>
    </lineage>
</organism>
<accession>A0A238WDG5</accession>
<dbReference type="AlphaFoldDB" id="A0A238WDG5"/>
<evidence type="ECO:0000313" key="1">
    <source>
        <dbReference type="EMBL" id="SNR44467.1"/>
    </source>
</evidence>